<dbReference type="EMBL" id="CP001619">
    <property type="protein sequence ID" value="ACT96693.1"/>
    <property type="molecule type" value="Genomic_DNA"/>
</dbReference>
<dbReference type="HOGENOM" id="CLU_1872151_0_0_10"/>
<gene>
    <name evidence="1" type="ordered locus">Dfer_5502</name>
</gene>
<name>C6VVG3_DYAFD</name>
<proteinExistence type="predicted"/>
<dbReference type="AlphaFoldDB" id="C6VVG3"/>
<accession>C6VVG3</accession>
<dbReference type="RefSeq" id="WP_015814933.1">
    <property type="nucleotide sequence ID" value="NC_013037.1"/>
</dbReference>
<evidence type="ECO:0000313" key="1">
    <source>
        <dbReference type="EMBL" id="ACT96693.1"/>
    </source>
</evidence>
<organism evidence="1 2">
    <name type="scientific">Dyadobacter fermentans (strain ATCC 700827 / DSM 18053 / CIP 107007 / KCTC 52180 / NS114)</name>
    <dbReference type="NCBI Taxonomy" id="471854"/>
    <lineage>
        <taxon>Bacteria</taxon>
        <taxon>Pseudomonadati</taxon>
        <taxon>Bacteroidota</taxon>
        <taxon>Cytophagia</taxon>
        <taxon>Cytophagales</taxon>
        <taxon>Spirosomataceae</taxon>
        <taxon>Dyadobacter</taxon>
    </lineage>
</organism>
<sequence>MKIENGLLFVAACQLSADYKNSGLAGSIEACVPIRKISHMKEHPHRGKVYTVLHLDNGDEIIASATIPDMIQLIREARAMSLFGQMSAHAFPSPEVIVNGSDLKVMLERNIKRNEGPKSFAKGGMIPPGEAMDAMI</sequence>
<dbReference type="STRING" id="471854.Dfer_5502"/>
<dbReference type="Proteomes" id="UP000002011">
    <property type="component" value="Chromosome"/>
</dbReference>
<reference evidence="1 2" key="1">
    <citation type="journal article" date="2009" name="Stand. Genomic Sci.">
        <title>Complete genome sequence of Dyadobacter fermentans type strain (NS114).</title>
        <authorList>
            <person name="Lang E."/>
            <person name="Lapidus A."/>
            <person name="Chertkov O."/>
            <person name="Brettin T."/>
            <person name="Detter J.C."/>
            <person name="Han C."/>
            <person name="Copeland A."/>
            <person name="Glavina Del Rio T."/>
            <person name="Nolan M."/>
            <person name="Chen F."/>
            <person name="Lucas S."/>
            <person name="Tice H."/>
            <person name="Cheng J.F."/>
            <person name="Land M."/>
            <person name="Hauser L."/>
            <person name="Chang Y.J."/>
            <person name="Jeffries C.D."/>
            <person name="Kopitz M."/>
            <person name="Bruce D."/>
            <person name="Goodwin L."/>
            <person name="Pitluck S."/>
            <person name="Ovchinnikova G."/>
            <person name="Pati A."/>
            <person name="Ivanova N."/>
            <person name="Mavrommatis K."/>
            <person name="Chen A."/>
            <person name="Palaniappan K."/>
            <person name="Chain P."/>
            <person name="Bristow J."/>
            <person name="Eisen J.A."/>
            <person name="Markowitz V."/>
            <person name="Hugenholtz P."/>
            <person name="Goker M."/>
            <person name="Rohde M."/>
            <person name="Kyrpides N.C."/>
            <person name="Klenk H.P."/>
        </authorList>
    </citation>
    <scope>NUCLEOTIDE SEQUENCE [LARGE SCALE GENOMIC DNA]</scope>
    <source>
        <strain evidence="2">ATCC 700827 / DSM 18053 / CIP 107007 / KCTC 52180 / NS114</strain>
    </source>
</reference>
<evidence type="ECO:0000313" key="2">
    <source>
        <dbReference type="Proteomes" id="UP000002011"/>
    </source>
</evidence>
<dbReference type="KEGG" id="dfe:Dfer_5502"/>
<keyword evidence="2" id="KW-1185">Reference proteome</keyword>
<protein>
    <submittedName>
        <fullName evidence="1">Uncharacterized protein</fullName>
    </submittedName>
</protein>